<sequence>MLCFLCVLWCELKRAERRRRILGMTEASTTTSKARAVPESPQGRWVEDIRCQRAAHVGVRDLGAVGVTVTVRRRVDGGCYDELVPVVRERRCQRGCGGEQGRAGLV</sequence>
<evidence type="ECO:0000313" key="1">
    <source>
        <dbReference type="EnsemblPlants" id="TuG1812G0100004873.01.T05"/>
    </source>
</evidence>
<proteinExistence type="predicted"/>
<reference evidence="1" key="2">
    <citation type="submission" date="2018-03" db="EMBL/GenBank/DDBJ databases">
        <title>The Triticum urartu genome reveals the dynamic nature of wheat genome evolution.</title>
        <authorList>
            <person name="Ling H."/>
            <person name="Ma B."/>
            <person name="Shi X."/>
            <person name="Liu H."/>
            <person name="Dong L."/>
            <person name="Sun H."/>
            <person name="Cao Y."/>
            <person name="Gao Q."/>
            <person name="Zheng S."/>
            <person name="Li Y."/>
            <person name="Yu Y."/>
            <person name="Du H."/>
            <person name="Qi M."/>
            <person name="Li Y."/>
            <person name="Yu H."/>
            <person name="Cui Y."/>
            <person name="Wang N."/>
            <person name="Chen C."/>
            <person name="Wu H."/>
            <person name="Zhao Y."/>
            <person name="Zhang J."/>
            <person name="Li Y."/>
            <person name="Zhou W."/>
            <person name="Zhang B."/>
            <person name="Hu W."/>
            <person name="Eijk M."/>
            <person name="Tang J."/>
            <person name="Witsenboer H."/>
            <person name="Zhao S."/>
            <person name="Li Z."/>
            <person name="Zhang A."/>
            <person name="Wang D."/>
            <person name="Liang C."/>
        </authorList>
    </citation>
    <scope>NUCLEOTIDE SEQUENCE [LARGE SCALE GENOMIC DNA]</scope>
    <source>
        <strain evidence="1">cv. G1812</strain>
    </source>
</reference>
<protein>
    <submittedName>
        <fullName evidence="1">Uncharacterized protein</fullName>
    </submittedName>
</protein>
<dbReference type="Proteomes" id="UP000015106">
    <property type="component" value="Chromosome 1"/>
</dbReference>
<reference evidence="1" key="3">
    <citation type="submission" date="2022-06" db="UniProtKB">
        <authorList>
            <consortium name="EnsemblPlants"/>
        </authorList>
    </citation>
    <scope>IDENTIFICATION</scope>
</reference>
<name>A0A8R7P8I7_TRIUA</name>
<organism evidence="1 2">
    <name type="scientific">Triticum urartu</name>
    <name type="common">Red wild einkorn</name>
    <name type="synonym">Crithodium urartu</name>
    <dbReference type="NCBI Taxonomy" id="4572"/>
    <lineage>
        <taxon>Eukaryota</taxon>
        <taxon>Viridiplantae</taxon>
        <taxon>Streptophyta</taxon>
        <taxon>Embryophyta</taxon>
        <taxon>Tracheophyta</taxon>
        <taxon>Spermatophyta</taxon>
        <taxon>Magnoliopsida</taxon>
        <taxon>Liliopsida</taxon>
        <taxon>Poales</taxon>
        <taxon>Poaceae</taxon>
        <taxon>BOP clade</taxon>
        <taxon>Pooideae</taxon>
        <taxon>Triticodae</taxon>
        <taxon>Triticeae</taxon>
        <taxon>Triticinae</taxon>
        <taxon>Triticum</taxon>
    </lineage>
</organism>
<dbReference type="AlphaFoldDB" id="A0A8R7P8I7"/>
<reference evidence="2" key="1">
    <citation type="journal article" date="2013" name="Nature">
        <title>Draft genome of the wheat A-genome progenitor Triticum urartu.</title>
        <authorList>
            <person name="Ling H.Q."/>
            <person name="Zhao S."/>
            <person name="Liu D."/>
            <person name="Wang J."/>
            <person name="Sun H."/>
            <person name="Zhang C."/>
            <person name="Fan H."/>
            <person name="Li D."/>
            <person name="Dong L."/>
            <person name="Tao Y."/>
            <person name="Gao C."/>
            <person name="Wu H."/>
            <person name="Li Y."/>
            <person name="Cui Y."/>
            <person name="Guo X."/>
            <person name="Zheng S."/>
            <person name="Wang B."/>
            <person name="Yu K."/>
            <person name="Liang Q."/>
            <person name="Yang W."/>
            <person name="Lou X."/>
            <person name="Chen J."/>
            <person name="Feng M."/>
            <person name="Jian J."/>
            <person name="Zhang X."/>
            <person name="Luo G."/>
            <person name="Jiang Y."/>
            <person name="Liu J."/>
            <person name="Wang Z."/>
            <person name="Sha Y."/>
            <person name="Zhang B."/>
            <person name="Wu H."/>
            <person name="Tang D."/>
            <person name="Shen Q."/>
            <person name="Xue P."/>
            <person name="Zou S."/>
            <person name="Wang X."/>
            <person name="Liu X."/>
            <person name="Wang F."/>
            <person name="Yang Y."/>
            <person name="An X."/>
            <person name="Dong Z."/>
            <person name="Zhang K."/>
            <person name="Zhang X."/>
            <person name="Luo M.C."/>
            <person name="Dvorak J."/>
            <person name="Tong Y."/>
            <person name="Wang J."/>
            <person name="Yang H."/>
            <person name="Li Z."/>
            <person name="Wang D."/>
            <person name="Zhang A."/>
            <person name="Wang J."/>
        </authorList>
    </citation>
    <scope>NUCLEOTIDE SEQUENCE</scope>
    <source>
        <strain evidence="2">cv. G1812</strain>
    </source>
</reference>
<accession>A0A8R7P8I7</accession>
<dbReference type="EnsemblPlants" id="TuG1812G0100004873.01.T05">
    <property type="protein sequence ID" value="TuG1812G0100004873.01.T05"/>
    <property type="gene ID" value="TuG1812G0100004873.01"/>
</dbReference>
<evidence type="ECO:0000313" key="2">
    <source>
        <dbReference type="Proteomes" id="UP000015106"/>
    </source>
</evidence>
<keyword evidence="2" id="KW-1185">Reference proteome</keyword>
<dbReference type="Gramene" id="TuG1812G0100004873.01.T05">
    <property type="protein sequence ID" value="TuG1812G0100004873.01.T05"/>
    <property type="gene ID" value="TuG1812G0100004873.01"/>
</dbReference>